<dbReference type="PANTHER" id="PTHR21485">
    <property type="entry name" value="HAD SUPERFAMILY MEMBERS CMAS AND KDSC"/>
    <property type="match status" value="1"/>
</dbReference>
<dbReference type="GO" id="GO:0008781">
    <property type="term" value="F:N-acylneuraminate cytidylyltransferase activity"/>
    <property type="evidence" value="ECO:0007669"/>
    <property type="project" value="TreeGrafter"/>
</dbReference>
<dbReference type="RefSeq" id="WP_338392334.1">
    <property type="nucleotide sequence ID" value="NZ_AP025314.1"/>
</dbReference>
<feature type="binding site" evidence="7">
    <location>
        <position position="17"/>
    </location>
    <ligand>
        <name>substrate</name>
    </ligand>
</feature>
<evidence type="ECO:0000256" key="4">
    <source>
        <dbReference type="ARBA" id="ARBA00022723"/>
    </source>
</evidence>
<dbReference type="GO" id="GO:0046872">
    <property type="term" value="F:metal ion binding"/>
    <property type="evidence" value="ECO:0007669"/>
    <property type="project" value="UniProtKB-KW"/>
</dbReference>
<dbReference type="InterPro" id="IPR006549">
    <property type="entry name" value="HAD-SF_hydro_IIIA"/>
</dbReference>
<dbReference type="Proteomes" id="UP001348817">
    <property type="component" value="Chromosome"/>
</dbReference>
<proteinExistence type="inferred from homology"/>
<gene>
    <name evidence="8" type="ORF">FUAX_32320</name>
</gene>
<evidence type="ECO:0000313" key="8">
    <source>
        <dbReference type="EMBL" id="BDD10800.1"/>
    </source>
</evidence>
<evidence type="ECO:0000256" key="7">
    <source>
        <dbReference type="PIRSR" id="PIRSR006118-2"/>
    </source>
</evidence>
<dbReference type="InterPro" id="IPR050793">
    <property type="entry name" value="CMP-NeuNAc_synthase"/>
</dbReference>
<dbReference type="KEGG" id="fax:FUAX_32320"/>
<dbReference type="PANTHER" id="PTHR21485:SF3">
    <property type="entry name" value="N-ACYLNEURAMINATE CYTIDYLYLTRANSFERASE"/>
    <property type="match status" value="1"/>
</dbReference>
<accession>A0AAU9DE97</accession>
<dbReference type="FunFam" id="3.40.50.1000:FF:000029">
    <property type="entry name" value="3-deoxy-D-manno-octulosonate 8-phosphate phosphatase KdsC"/>
    <property type="match status" value="1"/>
</dbReference>
<dbReference type="InterPro" id="IPR036412">
    <property type="entry name" value="HAD-like_sf"/>
</dbReference>
<evidence type="ECO:0000256" key="2">
    <source>
        <dbReference type="ARBA" id="ARBA00005893"/>
    </source>
</evidence>
<evidence type="ECO:0008006" key="10">
    <source>
        <dbReference type="Google" id="ProtNLM"/>
    </source>
</evidence>
<comment type="subunit">
    <text evidence="3">Homotetramer.</text>
</comment>
<keyword evidence="5" id="KW-0378">Hydrolase</keyword>
<name>A0AAU9DE97_9BACT</name>
<dbReference type="SFLD" id="SFLDG01136">
    <property type="entry name" value="C1.6:_Phosphoserine_Phosphatas"/>
    <property type="match status" value="1"/>
</dbReference>
<dbReference type="NCBIfam" id="TIGR01662">
    <property type="entry name" value="HAD-SF-IIIA"/>
    <property type="match status" value="1"/>
</dbReference>
<dbReference type="PIRSF" id="PIRSF006118">
    <property type="entry name" value="KDO8-P_Ptase"/>
    <property type="match status" value="1"/>
</dbReference>
<evidence type="ECO:0000256" key="5">
    <source>
        <dbReference type="ARBA" id="ARBA00022801"/>
    </source>
</evidence>
<dbReference type="InterPro" id="IPR010023">
    <property type="entry name" value="KdsC_fam"/>
</dbReference>
<sequence>MIKDKINAIKLVATDVDGTLTDGGMYYAESGDEFKKFNAKDGMAMKMLMKVGKKVAIISHGHSKEMVHRRARVLGVDMCYVGDKPKVDVLRAWIEPLGLEMHEIAYVGDDVNDIELMKLVGLSVCPSDAVRAVREEADIVLSRGGGEAAFRELVDDYLLRY</sequence>
<reference evidence="8 9" key="1">
    <citation type="submission" date="2021-12" db="EMBL/GenBank/DDBJ databases">
        <title>Genome sequencing of bacteria with rrn-lacking chromosome and rrn-plasmid.</title>
        <authorList>
            <person name="Anda M."/>
            <person name="Iwasaki W."/>
        </authorList>
    </citation>
    <scope>NUCLEOTIDE SEQUENCE [LARGE SCALE GENOMIC DNA]</scope>
    <source>
        <strain evidence="8 9">DSM 100852</strain>
    </source>
</reference>
<dbReference type="NCBIfam" id="TIGR01670">
    <property type="entry name" value="KdsC-phosphatas"/>
    <property type="match status" value="1"/>
</dbReference>
<comment type="similarity">
    <text evidence="2">Belongs to the KdsC family.</text>
</comment>
<dbReference type="Pfam" id="PF00702">
    <property type="entry name" value="Hydrolase"/>
    <property type="match status" value="1"/>
</dbReference>
<keyword evidence="4 7" id="KW-0479">Metal-binding</keyword>
<dbReference type="AlphaFoldDB" id="A0AAU9DE97"/>
<evidence type="ECO:0000313" key="9">
    <source>
        <dbReference type="Proteomes" id="UP001348817"/>
    </source>
</evidence>
<feature type="binding site" evidence="7">
    <location>
        <position position="15"/>
    </location>
    <ligand>
        <name>Mg(2+)</name>
        <dbReference type="ChEBI" id="CHEBI:18420"/>
    </ligand>
</feature>
<evidence type="ECO:0000256" key="6">
    <source>
        <dbReference type="ARBA" id="ARBA00022842"/>
    </source>
</evidence>
<dbReference type="Gene3D" id="3.40.50.1000">
    <property type="entry name" value="HAD superfamily/HAD-like"/>
    <property type="match status" value="1"/>
</dbReference>
<dbReference type="GO" id="GO:0016788">
    <property type="term" value="F:hydrolase activity, acting on ester bonds"/>
    <property type="evidence" value="ECO:0007669"/>
    <property type="project" value="InterPro"/>
</dbReference>
<dbReference type="SFLD" id="SFLDS00003">
    <property type="entry name" value="Haloacid_Dehalogenase"/>
    <property type="match status" value="1"/>
</dbReference>
<dbReference type="InterPro" id="IPR023214">
    <property type="entry name" value="HAD_sf"/>
</dbReference>
<dbReference type="SFLD" id="SFLDG01138">
    <property type="entry name" value="C1.6.2:_Deoxy-d-mannose-octulo"/>
    <property type="match status" value="1"/>
</dbReference>
<protein>
    <recommendedName>
        <fullName evidence="10">3-deoxy-D-manno-octulosonate 8-phosphate phosphatase (KDO 8-P phosphatase)</fullName>
    </recommendedName>
</protein>
<keyword evidence="6 7" id="KW-0460">Magnesium</keyword>
<feature type="binding site" evidence="7">
    <location>
        <position position="109"/>
    </location>
    <ligand>
        <name>Mg(2+)</name>
        <dbReference type="ChEBI" id="CHEBI:18420"/>
    </ligand>
</feature>
<dbReference type="SUPFAM" id="SSF56784">
    <property type="entry name" value="HAD-like"/>
    <property type="match status" value="1"/>
</dbReference>
<comment type="cofactor">
    <cofactor evidence="1 7">
        <name>Mg(2+)</name>
        <dbReference type="ChEBI" id="CHEBI:18420"/>
    </cofactor>
</comment>
<dbReference type="EMBL" id="AP025314">
    <property type="protein sequence ID" value="BDD10800.1"/>
    <property type="molecule type" value="Genomic_DNA"/>
</dbReference>
<evidence type="ECO:0000256" key="1">
    <source>
        <dbReference type="ARBA" id="ARBA00001946"/>
    </source>
</evidence>
<keyword evidence="9" id="KW-1185">Reference proteome</keyword>
<evidence type="ECO:0000256" key="3">
    <source>
        <dbReference type="ARBA" id="ARBA00011881"/>
    </source>
</evidence>
<organism evidence="8 9">
    <name type="scientific">Fulvitalea axinellae</name>
    <dbReference type="NCBI Taxonomy" id="1182444"/>
    <lineage>
        <taxon>Bacteria</taxon>
        <taxon>Pseudomonadati</taxon>
        <taxon>Bacteroidota</taxon>
        <taxon>Cytophagia</taxon>
        <taxon>Cytophagales</taxon>
        <taxon>Persicobacteraceae</taxon>
        <taxon>Fulvitalea</taxon>
    </lineage>
</organism>